<name>A0A916VXP0_9HYPH</name>
<dbReference type="SUPFAM" id="SSF46785">
    <property type="entry name" value="Winged helix' DNA-binding domain"/>
    <property type="match status" value="1"/>
</dbReference>
<comment type="similarity">
    <text evidence="1">Belongs to the LysR transcriptional regulatory family.</text>
</comment>
<dbReference type="Pfam" id="PF00126">
    <property type="entry name" value="HTH_1"/>
    <property type="match status" value="1"/>
</dbReference>
<dbReference type="AlphaFoldDB" id="A0A916VXP0"/>
<dbReference type="Gene3D" id="1.10.10.10">
    <property type="entry name" value="Winged helix-like DNA-binding domain superfamily/Winged helix DNA-binding domain"/>
    <property type="match status" value="1"/>
</dbReference>
<dbReference type="PRINTS" id="PR00039">
    <property type="entry name" value="HTHLYSR"/>
</dbReference>
<protein>
    <submittedName>
        <fullName evidence="6">LysR family transcriptional regulator</fullName>
    </submittedName>
</protein>
<proteinExistence type="inferred from homology"/>
<evidence type="ECO:0000313" key="7">
    <source>
        <dbReference type="Proteomes" id="UP000596977"/>
    </source>
</evidence>
<evidence type="ECO:0000256" key="1">
    <source>
        <dbReference type="ARBA" id="ARBA00009437"/>
    </source>
</evidence>
<dbReference type="GO" id="GO:0010628">
    <property type="term" value="P:positive regulation of gene expression"/>
    <property type="evidence" value="ECO:0007669"/>
    <property type="project" value="TreeGrafter"/>
</dbReference>
<keyword evidence="3" id="KW-0238">DNA-binding</keyword>
<keyword evidence="7" id="KW-1185">Reference proteome</keyword>
<dbReference type="EMBL" id="BMKB01000003">
    <property type="protein sequence ID" value="GGA49697.1"/>
    <property type="molecule type" value="Genomic_DNA"/>
</dbReference>
<dbReference type="PANTHER" id="PTHR30427">
    <property type="entry name" value="TRANSCRIPTIONAL ACTIVATOR PROTEIN LYSR"/>
    <property type="match status" value="1"/>
</dbReference>
<reference evidence="6 7" key="1">
    <citation type="journal article" date="2014" name="Int. J. Syst. Evol. Microbiol.">
        <title>Complete genome sequence of Corynebacterium casei LMG S-19264T (=DSM 44701T), isolated from a smear-ripened cheese.</title>
        <authorList>
            <consortium name="US DOE Joint Genome Institute (JGI-PGF)"/>
            <person name="Walter F."/>
            <person name="Albersmeier A."/>
            <person name="Kalinowski J."/>
            <person name="Ruckert C."/>
        </authorList>
    </citation>
    <scope>NUCLEOTIDE SEQUENCE [LARGE SCALE GENOMIC DNA]</scope>
    <source>
        <strain evidence="6 7">CGMCC 1.15896</strain>
    </source>
</reference>
<dbReference type="GO" id="GO:0003700">
    <property type="term" value="F:DNA-binding transcription factor activity"/>
    <property type="evidence" value="ECO:0007669"/>
    <property type="project" value="InterPro"/>
</dbReference>
<dbReference type="PANTHER" id="PTHR30427:SF1">
    <property type="entry name" value="TRANSCRIPTIONAL ACTIVATOR PROTEIN LYSR"/>
    <property type="match status" value="1"/>
</dbReference>
<sequence>MLTLRQIEIVRAIMVAGSIAGAAKLLNVSQPGISRTMKHIEASIGIKLFVKRSGRYTPSEEAQGVFRQINDVHRKVDDLQIMLTKLNRGHDVELSIGSVPSLAQVMVPRAVVAMQKLYPELHFNIELLKIEEAIDYLMLERGEVIFMSYRLDHPSIVFEPLSRGKLVFIAPPSHAEAGRDSISVREIARYPLIGIDPNDPYGRIMADLFRQHGLQMNIPIKARFGTTVAALVERQAGVAVLDSFSIAGMRNDRLRVIPIKEDTHFQTYVATRRDTALSGFAERFIETTRGIMDRHLD</sequence>
<organism evidence="6 7">
    <name type="scientific">Pelagibacterium lentulum</name>
    <dbReference type="NCBI Taxonomy" id="2029865"/>
    <lineage>
        <taxon>Bacteria</taxon>
        <taxon>Pseudomonadati</taxon>
        <taxon>Pseudomonadota</taxon>
        <taxon>Alphaproteobacteria</taxon>
        <taxon>Hyphomicrobiales</taxon>
        <taxon>Devosiaceae</taxon>
        <taxon>Pelagibacterium</taxon>
    </lineage>
</organism>
<evidence type="ECO:0000256" key="4">
    <source>
        <dbReference type="ARBA" id="ARBA00023163"/>
    </source>
</evidence>
<evidence type="ECO:0000313" key="6">
    <source>
        <dbReference type="EMBL" id="GGA49697.1"/>
    </source>
</evidence>
<keyword evidence="4" id="KW-0804">Transcription</keyword>
<dbReference type="InterPro" id="IPR005119">
    <property type="entry name" value="LysR_subst-bd"/>
</dbReference>
<dbReference type="Gene3D" id="3.40.190.290">
    <property type="match status" value="1"/>
</dbReference>
<dbReference type="InterPro" id="IPR000847">
    <property type="entry name" value="LysR_HTH_N"/>
</dbReference>
<dbReference type="SUPFAM" id="SSF53850">
    <property type="entry name" value="Periplasmic binding protein-like II"/>
    <property type="match status" value="1"/>
</dbReference>
<dbReference type="Proteomes" id="UP000596977">
    <property type="component" value="Unassembled WGS sequence"/>
</dbReference>
<comment type="caution">
    <text evidence="6">The sequence shown here is derived from an EMBL/GenBank/DDBJ whole genome shotgun (WGS) entry which is preliminary data.</text>
</comment>
<evidence type="ECO:0000256" key="2">
    <source>
        <dbReference type="ARBA" id="ARBA00023015"/>
    </source>
</evidence>
<dbReference type="Pfam" id="PF03466">
    <property type="entry name" value="LysR_substrate"/>
    <property type="match status" value="1"/>
</dbReference>
<dbReference type="InterPro" id="IPR036388">
    <property type="entry name" value="WH-like_DNA-bd_sf"/>
</dbReference>
<gene>
    <name evidence="6" type="ORF">GCM10011499_19490</name>
</gene>
<keyword evidence="2" id="KW-0805">Transcription regulation</keyword>
<dbReference type="GO" id="GO:0043565">
    <property type="term" value="F:sequence-specific DNA binding"/>
    <property type="evidence" value="ECO:0007669"/>
    <property type="project" value="TreeGrafter"/>
</dbReference>
<dbReference type="InterPro" id="IPR036390">
    <property type="entry name" value="WH_DNA-bd_sf"/>
</dbReference>
<evidence type="ECO:0000256" key="3">
    <source>
        <dbReference type="ARBA" id="ARBA00023125"/>
    </source>
</evidence>
<dbReference type="PROSITE" id="PS50931">
    <property type="entry name" value="HTH_LYSR"/>
    <property type="match status" value="1"/>
</dbReference>
<evidence type="ECO:0000259" key="5">
    <source>
        <dbReference type="PROSITE" id="PS50931"/>
    </source>
</evidence>
<feature type="domain" description="HTH lysR-type" evidence="5">
    <location>
        <begin position="2"/>
        <end position="59"/>
    </location>
</feature>
<accession>A0A916VXP0</accession>